<accession>A0A835YVW8</accession>
<proteinExistence type="predicted"/>
<dbReference type="SUPFAM" id="SSF55486">
    <property type="entry name" value="Metalloproteases ('zincins'), catalytic domain"/>
    <property type="match status" value="1"/>
</dbReference>
<evidence type="ECO:0000313" key="1">
    <source>
        <dbReference type="EMBL" id="KAG5180470.1"/>
    </source>
</evidence>
<dbReference type="Pfam" id="PF13583">
    <property type="entry name" value="Reprolysin_4"/>
    <property type="match status" value="1"/>
</dbReference>
<gene>
    <name evidence="1" type="ORF">JKP88DRAFT_279584</name>
</gene>
<dbReference type="EMBL" id="JAFCMP010000390">
    <property type="protein sequence ID" value="KAG5180470.1"/>
    <property type="molecule type" value="Genomic_DNA"/>
</dbReference>
<reference evidence="1" key="1">
    <citation type="submission" date="2021-02" db="EMBL/GenBank/DDBJ databases">
        <title>First Annotated Genome of the Yellow-green Alga Tribonema minus.</title>
        <authorList>
            <person name="Mahan K.M."/>
        </authorList>
    </citation>
    <scope>NUCLEOTIDE SEQUENCE</scope>
    <source>
        <strain evidence="1">UTEX B ZZ1240</strain>
    </source>
</reference>
<organism evidence="1 2">
    <name type="scientific">Tribonema minus</name>
    <dbReference type="NCBI Taxonomy" id="303371"/>
    <lineage>
        <taxon>Eukaryota</taxon>
        <taxon>Sar</taxon>
        <taxon>Stramenopiles</taxon>
        <taxon>Ochrophyta</taxon>
        <taxon>PX clade</taxon>
        <taxon>Xanthophyceae</taxon>
        <taxon>Tribonematales</taxon>
        <taxon>Tribonemataceae</taxon>
        <taxon>Tribonema</taxon>
    </lineage>
</organism>
<comment type="caution">
    <text evidence="1">The sequence shown here is derived from an EMBL/GenBank/DDBJ whole genome shotgun (WGS) entry which is preliminary data.</text>
</comment>
<dbReference type="GO" id="GO:0008237">
    <property type="term" value="F:metallopeptidase activity"/>
    <property type="evidence" value="ECO:0007669"/>
    <property type="project" value="InterPro"/>
</dbReference>
<dbReference type="OrthoDB" id="49539at2759"/>
<sequence length="446" mass="47567">MSTWELLVTAAHDADSEASVFALHAGKEIFEAAKASSVFSLDLPVGDVLVEGRWSQQVGDLIHEQDASSGMYRAWSGAIRDDGAGKGRANFVLGPSNDLYCNIRVGPRAFKCQPCKSAEGAPPAPPTCVAVTEVPAGPLDRAPHVPVPVPVSLPVNDVKEGSREAPAGGGTRKLQSARNAEVDVLLPYTRRVRDTLGGEGAVRALLASSLADTNMAFANSGVVGWRKVDYAETGDAGQSLTALADPSDGTMDFVHGLRDRRVDSGRYPTRIHVYVHCGMGVSLVGADLVQLITADGDLAPEPVCGTGFVANPVGGASGETAAFSVAMYQCLFDNYSMAHEMGHNFGLTHNRADSSPSDVSLPYAFGYQSPQCGDWHTVMAYPCGSSPSDERIPYFSSPRHFNPDTGEALGVEGYVDAARALTENMGVITQYRQRQWRRRHLRGSKK</sequence>
<protein>
    <submittedName>
        <fullName evidence="1">Uncharacterized protein</fullName>
    </submittedName>
</protein>
<dbReference type="InterPro" id="IPR024079">
    <property type="entry name" value="MetalloPept_cat_dom_sf"/>
</dbReference>
<dbReference type="AlphaFoldDB" id="A0A835YVW8"/>
<keyword evidence="2" id="KW-1185">Reference proteome</keyword>
<dbReference type="Gene3D" id="3.40.390.10">
    <property type="entry name" value="Collagenase (Catalytic Domain)"/>
    <property type="match status" value="1"/>
</dbReference>
<evidence type="ECO:0000313" key="2">
    <source>
        <dbReference type="Proteomes" id="UP000664859"/>
    </source>
</evidence>
<name>A0A835YVW8_9STRA</name>
<dbReference type="Proteomes" id="UP000664859">
    <property type="component" value="Unassembled WGS sequence"/>
</dbReference>